<dbReference type="InterPro" id="IPR003439">
    <property type="entry name" value="ABC_transporter-like_ATP-bd"/>
</dbReference>
<evidence type="ECO:0000313" key="5">
    <source>
        <dbReference type="Proteomes" id="UP000192775"/>
    </source>
</evidence>
<proteinExistence type="predicted"/>
<dbReference type="EMBL" id="CP020715">
    <property type="protein sequence ID" value="ARJ05008.1"/>
    <property type="molecule type" value="Genomic_DNA"/>
</dbReference>
<dbReference type="STRING" id="1619308.B5808_07160"/>
<evidence type="ECO:0000313" key="4">
    <source>
        <dbReference type="EMBL" id="ARJ05008.1"/>
    </source>
</evidence>
<dbReference type="Pfam" id="PF00005">
    <property type="entry name" value="ABC_tran"/>
    <property type="match status" value="2"/>
</dbReference>
<dbReference type="PANTHER" id="PTHR19211">
    <property type="entry name" value="ATP-BINDING TRANSPORT PROTEIN-RELATED"/>
    <property type="match status" value="1"/>
</dbReference>
<keyword evidence="5" id="KW-1185">Reference proteome</keyword>
<dbReference type="SMART" id="SM00382">
    <property type="entry name" value="AAA"/>
    <property type="match status" value="2"/>
</dbReference>
<dbReference type="SUPFAM" id="SSF52540">
    <property type="entry name" value="P-loop containing nucleoside triphosphate hydrolases"/>
    <property type="match status" value="2"/>
</dbReference>
<organism evidence="4 5">
    <name type="scientific">Cnuibacter physcomitrellae</name>
    <dbReference type="NCBI Taxonomy" id="1619308"/>
    <lineage>
        <taxon>Bacteria</taxon>
        <taxon>Bacillati</taxon>
        <taxon>Actinomycetota</taxon>
        <taxon>Actinomycetes</taxon>
        <taxon>Micrococcales</taxon>
        <taxon>Microbacteriaceae</taxon>
        <taxon>Cnuibacter</taxon>
    </lineage>
</organism>
<dbReference type="InterPro" id="IPR003593">
    <property type="entry name" value="AAA+_ATPase"/>
</dbReference>
<keyword evidence="1" id="KW-0677">Repeat</keyword>
<sequence>MSTHHPSVVLDHVSFAWPDGDIVLDDLTVAFGSGRTGLIGDNGSGKSTLLRLIAGTLRPGSGSVTTTGSVGVLPQRLTLDTGETVAALLGVESTLAALRAIEAGGVSETLFDAVGDDWDVEARATAALDAVGVPTDLDRRVGELSGGEAVLTALAGLRLAAHPVVLLDEPTNNLDREARRRFADSLEGWPGAMIVVSHDVALLDRMDDTAELRAGGIEVFGGGYSEFREHLAREQEAAERALRGAEQTLRVERRQRIEAETALSRRARYARTDYENKRMPKIVMNGRKSFAQVSAGKLRGDLDDRVDAARRSVDEQAARVRDDDRIRIDLPDPGVPASRSIATFRDVRTGRETIVRGPERIALVGRNGVGKTRLLESLVSGQADPDAAVAARADTDRIGYLPQRRDGLVDADSVLENVRRHAPGRPPGEMRAMLARLLLRGDVVDRAVGTLSGGERFRVALAGLLVADPPSRLLVLDEPTNDLDLASIDVLVDALAAYRGALLVVSHDDAVLDRLGITTWLELTPDGLREVRPGDG</sequence>
<dbReference type="PANTHER" id="PTHR19211:SF6">
    <property type="entry name" value="BLL7188 PROTEIN"/>
    <property type="match status" value="1"/>
</dbReference>
<name>A0A1X9LL48_9MICO</name>
<evidence type="ECO:0000256" key="3">
    <source>
        <dbReference type="ARBA" id="ARBA00022840"/>
    </source>
</evidence>
<protein>
    <submittedName>
        <fullName evidence="4">ABC transporter</fullName>
    </submittedName>
</protein>
<dbReference type="InterPro" id="IPR050611">
    <property type="entry name" value="ABCF"/>
</dbReference>
<dbReference type="PROSITE" id="PS50893">
    <property type="entry name" value="ABC_TRANSPORTER_2"/>
    <property type="match status" value="1"/>
</dbReference>
<dbReference type="Proteomes" id="UP000192775">
    <property type="component" value="Chromosome"/>
</dbReference>
<dbReference type="GO" id="GO:0016887">
    <property type="term" value="F:ATP hydrolysis activity"/>
    <property type="evidence" value="ECO:0007669"/>
    <property type="project" value="InterPro"/>
</dbReference>
<dbReference type="KEGG" id="cphy:B5808_07160"/>
<gene>
    <name evidence="4" type="ORF">B5808_07160</name>
</gene>
<dbReference type="RefSeq" id="WP_085019146.1">
    <property type="nucleotide sequence ID" value="NZ_BMHD01000001.1"/>
</dbReference>
<accession>A0A1X9LL48</accession>
<dbReference type="AlphaFoldDB" id="A0A1X9LL48"/>
<dbReference type="InterPro" id="IPR027417">
    <property type="entry name" value="P-loop_NTPase"/>
</dbReference>
<evidence type="ECO:0000256" key="1">
    <source>
        <dbReference type="ARBA" id="ARBA00022737"/>
    </source>
</evidence>
<dbReference type="Gene3D" id="3.40.50.300">
    <property type="entry name" value="P-loop containing nucleotide triphosphate hydrolases"/>
    <property type="match status" value="2"/>
</dbReference>
<dbReference type="GO" id="GO:0005524">
    <property type="term" value="F:ATP binding"/>
    <property type="evidence" value="ECO:0007669"/>
    <property type="project" value="UniProtKB-KW"/>
</dbReference>
<keyword evidence="2" id="KW-0547">Nucleotide-binding</keyword>
<evidence type="ECO:0000256" key="2">
    <source>
        <dbReference type="ARBA" id="ARBA00022741"/>
    </source>
</evidence>
<reference evidence="4 5" key="1">
    <citation type="submission" date="2017-04" db="EMBL/GenBank/DDBJ databases">
        <authorList>
            <person name="Afonso C.L."/>
            <person name="Miller P.J."/>
            <person name="Scott M.A."/>
            <person name="Spackman E."/>
            <person name="Goraichik I."/>
            <person name="Dimitrov K.M."/>
            <person name="Suarez D.L."/>
            <person name="Swayne D.E."/>
        </authorList>
    </citation>
    <scope>NUCLEOTIDE SEQUENCE [LARGE SCALE GENOMIC DNA]</scope>
    <source>
        <strain evidence="5">XA(T)</strain>
    </source>
</reference>
<keyword evidence="3" id="KW-0067">ATP-binding</keyword>
<dbReference type="FunFam" id="3.40.50.300:FF:001320">
    <property type="entry name" value="Heme ABC transporter ATP-binding protein"/>
    <property type="match status" value="1"/>
</dbReference>